<dbReference type="GO" id="GO:0006950">
    <property type="term" value="P:response to stress"/>
    <property type="evidence" value="ECO:0007669"/>
    <property type="project" value="TreeGrafter"/>
</dbReference>
<dbReference type="Gene3D" id="1.10.10.10">
    <property type="entry name" value="Winged helix-like DNA-binding domain superfamily/Winged helix DNA-binding domain"/>
    <property type="match status" value="1"/>
</dbReference>
<comment type="caution">
    <text evidence="5">The sequence shown here is derived from an EMBL/GenBank/DDBJ whole genome shotgun (WGS) entry which is preliminary data.</text>
</comment>
<dbReference type="InterPro" id="IPR039422">
    <property type="entry name" value="MarR/SlyA-like"/>
</dbReference>
<organism evidence="5 6">
    <name type="scientific">Mycolicibacterium hodleri</name>
    <dbReference type="NCBI Taxonomy" id="49897"/>
    <lineage>
        <taxon>Bacteria</taxon>
        <taxon>Bacillati</taxon>
        <taxon>Actinomycetota</taxon>
        <taxon>Actinomycetes</taxon>
        <taxon>Mycobacteriales</taxon>
        <taxon>Mycobacteriaceae</taxon>
        <taxon>Mycolicibacterium</taxon>
    </lineage>
</organism>
<evidence type="ECO:0000313" key="5">
    <source>
        <dbReference type="EMBL" id="TQR86679.1"/>
    </source>
</evidence>
<dbReference type="InterPro" id="IPR023187">
    <property type="entry name" value="Tscrpt_reg_MarR-type_CS"/>
</dbReference>
<dbReference type="EMBL" id="VIFX01000011">
    <property type="protein sequence ID" value="TQR86679.1"/>
    <property type="molecule type" value="Genomic_DNA"/>
</dbReference>
<accession>A0A544W351</accession>
<dbReference type="InterPro" id="IPR036388">
    <property type="entry name" value="WH-like_DNA-bd_sf"/>
</dbReference>
<dbReference type="RefSeq" id="WP_142552141.1">
    <property type="nucleotide sequence ID" value="NZ_VIFX01000011.1"/>
</dbReference>
<dbReference type="GO" id="GO:0003677">
    <property type="term" value="F:DNA binding"/>
    <property type="evidence" value="ECO:0007669"/>
    <property type="project" value="UniProtKB-KW"/>
</dbReference>
<evidence type="ECO:0000313" key="6">
    <source>
        <dbReference type="Proteomes" id="UP000315759"/>
    </source>
</evidence>
<dbReference type="SMART" id="SM00347">
    <property type="entry name" value="HTH_MARR"/>
    <property type="match status" value="1"/>
</dbReference>
<proteinExistence type="predicted"/>
<sequence>MEAVADTLELLRRAAVVAARLEIALSSTDLTVDRWRALAHIESNPGCSMSDVIDALVVPSTSATRIVDFLVDIGAVFRTLSPHDRRRTTLRLSSHGQGLLRDVEPTIARVCSSLVTETSLP</sequence>
<evidence type="ECO:0000256" key="2">
    <source>
        <dbReference type="ARBA" id="ARBA00023125"/>
    </source>
</evidence>
<dbReference type="SUPFAM" id="SSF46785">
    <property type="entry name" value="Winged helix' DNA-binding domain"/>
    <property type="match status" value="1"/>
</dbReference>
<dbReference type="InterPro" id="IPR036390">
    <property type="entry name" value="WH_DNA-bd_sf"/>
</dbReference>
<dbReference type="PANTHER" id="PTHR33164:SF57">
    <property type="entry name" value="MARR-FAMILY TRANSCRIPTIONAL REGULATOR"/>
    <property type="match status" value="1"/>
</dbReference>
<evidence type="ECO:0000259" key="4">
    <source>
        <dbReference type="PROSITE" id="PS50995"/>
    </source>
</evidence>
<dbReference type="PROSITE" id="PS50995">
    <property type="entry name" value="HTH_MARR_2"/>
    <property type="match status" value="1"/>
</dbReference>
<dbReference type="PROSITE" id="PS01117">
    <property type="entry name" value="HTH_MARR_1"/>
    <property type="match status" value="1"/>
</dbReference>
<reference evidence="5 6" key="1">
    <citation type="submission" date="2018-10" db="EMBL/GenBank/DDBJ databases">
        <title>Draft genome of Mycobacterium hodleri strain B.</title>
        <authorList>
            <person name="Amande T.J."/>
            <person name="Mcgenity T.J."/>
        </authorList>
    </citation>
    <scope>NUCLEOTIDE SEQUENCE [LARGE SCALE GENOMIC DNA]</scope>
    <source>
        <strain evidence="5 6">B</strain>
    </source>
</reference>
<dbReference type="InterPro" id="IPR000835">
    <property type="entry name" value="HTH_MarR-typ"/>
</dbReference>
<evidence type="ECO:0000256" key="3">
    <source>
        <dbReference type="ARBA" id="ARBA00023163"/>
    </source>
</evidence>
<keyword evidence="6" id="KW-1185">Reference proteome</keyword>
<evidence type="ECO:0000256" key="1">
    <source>
        <dbReference type="ARBA" id="ARBA00023015"/>
    </source>
</evidence>
<dbReference type="PANTHER" id="PTHR33164">
    <property type="entry name" value="TRANSCRIPTIONAL REGULATOR, MARR FAMILY"/>
    <property type="match status" value="1"/>
</dbReference>
<protein>
    <submittedName>
        <fullName evidence="5">MarR family transcriptional regulator</fullName>
    </submittedName>
</protein>
<feature type="domain" description="HTH marR-type" evidence="4">
    <location>
        <begin position="1"/>
        <end position="121"/>
    </location>
</feature>
<keyword evidence="2" id="KW-0238">DNA-binding</keyword>
<dbReference type="Proteomes" id="UP000315759">
    <property type="component" value="Unassembled WGS sequence"/>
</dbReference>
<keyword evidence="1" id="KW-0805">Transcription regulation</keyword>
<name>A0A544W351_9MYCO</name>
<gene>
    <name evidence="5" type="ORF">D8S82_11075</name>
</gene>
<keyword evidence="3" id="KW-0804">Transcription</keyword>
<dbReference type="AlphaFoldDB" id="A0A544W351"/>
<dbReference type="Pfam" id="PF12802">
    <property type="entry name" value="MarR_2"/>
    <property type="match status" value="1"/>
</dbReference>
<dbReference type="GO" id="GO:0003700">
    <property type="term" value="F:DNA-binding transcription factor activity"/>
    <property type="evidence" value="ECO:0007669"/>
    <property type="project" value="InterPro"/>
</dbReference>